<evidence type="ECO:0000256" key="4">
    <source>
        <dbReference type="ARBA" id="ARBA00022801"/>
    </source>
</evidence>
<gene>
    <name evidence="8" type="ORF">J2S03_003282</name>
</gene>
<dbReference type="Proteomes" id="UP001232973">
    <property type="component" value="Unassembled WGS sequence"/>
</dbReference>
<name>A0ABT9XM67_9BACL</name>
<dbReference type="RefSeq" id="WP_274454990.1">
    <property type="nucleotide sequence ID" value="NZ_CP067097.1"/>
</dbReference>
<dbReference type="InterPro" id="IPR015797">
    <property type="entry name" value="NUDIX_hydrolase-like_dom_sf"/>
</dbReference>
<proteinExistence type="predicted"/>
<evidence type="ECO:0000256" key="6">
    <source>
        <dbReference type="ARBA" id="ARBA00023211"/>
    </source>
</evidence>
<evidence type="ECO:0000259" key="7">
    <source>
        <dbReference type="PROSITE" id="PS51462"/>
    </source>
</evidence>
<comment type="caution">
    <text evidence="8">The sequence shown here is derived from an EMBL/GenBank/DDBJ whole genome shotgun (WGS) entry which is preliminary data.</text>
</comment>
<dbReference type="PANTHER" id="PTHR12992:SF11">
    <property type="entry name" value="MITOCHONDRIAL COENZYME A DIPHOSPHATASE NUDT8"/>
    <property type="match status" value="1"/>
</dbReference>
<dbReference type="Gene3D" id="3.90.79.10">
    <property type="entry name" value="Nucleoside Triphosphate Pyrophosphohydrolase"/>
    <property type="match status" value="1"/>
</dbReference>
<dbReference type="InterPro" id="IPR045121">
    <property type="entry name" value="CoAse"/>
</dbReference>
<sequence length="230" mass="25595">MSPSRRRDGPQSPELAQVPDVASIQAALQARKRGLLGQDLYVKTAVLVPIVRDVDGQPAVLFEKRAATLRRQAGEICFPGGHVSEEDADEAATAIRETCEELCIDKRHVSLLGPLDVLVGFGQLMVYPYAGVIDEAAQIDPNPDEVAEVFTVSLQRLLTTPPEVYEMTFQHLPGEDFPFHLIPNGRNYKWRQGVVPQLFYQFDGYVIWGLTARILTHFLDIVRAAPEFLA</sequence>
<comment type="cofactor">
    <cofactor evidence="1">
        <name>Mn(2+)</name>
        <dbReference type="ChEBI" id="CHEBI:29035"/>
    </cofactor>
</comment>
<protein>
    <submittedName>
        <fullName evidence="8">8-oxo-dGTP pyrophosphatase MutT (NUDIX family)</fullName>
    </submittedName>
</protein>
<evidence type="ECO:0000256" key="1">
    <source>
        <dbReference type="ARBA" id="ARBA00001936"/>
    </source>
</evidence>
<dbReference type="InterPro" id="IPR000086">
    <property type="entry name" value="NUDIX_hydrolase_dom"/>
</dbReference>
<evidence type="ECO:0000256" key="3">
    <source>
        <dbReference type="ARBA" id="ARBA00022723"/>
    </source>
</evidence>
<evidence type="ECO:0000256" key="5">
    <source>
        <dbReference type="ARBA" id="ARBA00022842"/>
    </source>
</evidence>
<dbReference type="EMBL" id="JAUSTP010000041">
    <property type="protein sequence ID" value="MDQ0191411.1"/>
    <property type="molecule type" value="Genomic_DNA"/>
</dbReference>
<dbReference type="CDD" id="cd03426">
    <property type="entry name" value="NUDIX_CoAse_Nudt7"/>
    <property type="match status" value="1"/>
</dbReference>
<dbReference type="Pfam" id="PF00293">
    <property type="entry name" value="NUDIX"/>
    <property type="match status" value="1"/>
</dbReference>
<dbReference type="PANTHER" id="PTHR12992">
    <property type="entry name" value="NUDIX HYDROLASE"/>
    <property type="match status" value="1"/>
</dbReference>
<keyword evidence="4" id="KW-0378">Hydrolase</keyword>
<keyword evidence="6" id="KW-0464">Manganese</keyword>
<evidence type="ECO:0000313" key="9">
    <source>
        <dbReference type="Proteomes" id="UP001232973"/>
    </source>
</evidence>
<accession>A0ABT9XM67</accession>
<keyword evidence="3" id="KW-0479">Metal-binding</keyword>
<dbReference type="SUPFAM" id="SSF55811">
    <property type="entry name" value="Nudix"/>
    <property type="match status" value="1"/>
</dbReference>
<keyword evidence="5" id="KW-0460">Magnesium</keyword>
<evidence type="ECO:0000256" key="2">
    <source>
        <dbReference type="ARBA" id="ARBA00001946"/>
    </source>
</evidence>
<organism evidence="8 9">
    <name type="scientific">Alicyclobacillus cycloheptanicus</name>
    <dbReference type="NCBI Taxonomy" id="1457"/>
    <lineage>
        <taxon>Bacteria</taxon>
        <taxon>Bacillati</taxon>
        <taxon>Bacillota</taxon>
        <taxon>Bacilli</taxon>
        <taxon>Bacillales</taxon>
        <taxon>Alicyclobacillaceae</taxon>
        <taxon>Alicyclobacillus</taxon>
    </lineage>
</organism>
<dbReference type="PROSITE" id="PS51462">
    <property type="entry name" value="NUDIX"/>
    <property type="match status" value="1"/>
</dbReference>
<feature type="domain" description="Nudix hydrolase" evidence="7">
    <location>
        <begin position="41"/>
        <end position="175"/>
    </location>
</feature>
<comment type="cofactor">
    <cofactor evidence="2">
        <name>Mg(2+)</name>
        <dbReference type="ChEBI" id="CHEBI:18420"/>
    </cofactor>
</comment>
<evidence type="ECO:0000313" key="8">
    <source>
        <dbReference type="EMBL" id="MDQ0191411.1"/>
    </source>
</evidence>
<keyword evidence="9" id="KW-1185">Reference proteome</keyword>
<reference evidence="8 9" key="1">
    <citation type="submission" date="2023-07" db="EMBL/GenBank/DDBJ databases">
        <title>Genomic Encyclopedia of Type Strains, Phase IV (KMG-IV): sequencing the most valuable type-strain genomes for metagenomic binning, comparative biology and taxonomic classification.</title>
        <authorList>
            <person name="Goeker M."/>
        </authorList>
    </citation>
    <scope>NUCLEOTIDE SEQUENCE [LARGE SCALE GENOMIC DNA]</scope>
    <source>
        <strain evidence="8 9">DSM 4006</strain>
    </source>
</reference>